<protein>
    <submittedName>
        <fullName evidence="2">Uncharacterized protein</fullName>
    </submittedName>
</protein>
<evidence type="ECO:0000256" key="1">
    <source>
        <dbReference type="SAM" id="MobiDB-lite"/>
    </source>
</evidence>
<gene>
    <name evidence="2" type="ORF">B0T16DRAFT_392176</name>
</gene>
<dbReference type="EMBL" id="JAULSV010000005">
    <property type="protein sequence ID" value="KAK0643693.1"/>
    <property type="molecule type" value="Genomic_DNA"/>
</dbReference>
<organism evidence="2 3">
    <name type="scientific">Cercophora newfieldiana</name>
    <dbReference type="NCBI Taxonomy" id="92897"/>
    <lineage>
        <taxon>Eukaryota</taxon>
        <taxon>Fungi</taxon>
        <taxon>Dikarya</taxon>
        <taxon>Ascomycota</taxon>
        <taxon>Pezizomycotina</taxon>
        <taxon>Sordariomycetes</taxon>
        <taxon>Sordariomycetidae</taxon>
        <taxon>Sordariales</taxon>
        <taxon>Lasiosphaeriaceae</taxon>
        <taxon>Cercophora</taxon>
    </lineage>
</organism>
<sequence>MCEYKHVWYRCRKPLSWHGFKGEALVERCDARPCIPVRSNPPYYVARSCRECRLREKIAAEHLAREERGEETDPEETEWEEDDDDSDDDTVVGRDEEEGYLEEEEEEEEEEEDVLPSVEVEDEAEGEAEGEVASDGSGSDTEVEEDVTESVIETVEENTDVNPRIDAYVNPVPPDLHPFVTQSRNPSIHS</sequence>
<proteinExistence type="predicted"/>
<evidence type="ECO:0000313" key="3">
    <source>
        <dbReference type="Proteomes" id="UP001174936"/>
    </source>
</evidence>
<keyword evidence="3" id="KW-1185">Reference proteome</keyword>
<feature type="compositionally biased region" description="Polar residues" evidence="1">
    <location>
        <begin position="180"/>
        <end position="190"/>
    </location>
</feature>
<dbReference type="AlphaFoldDB" id="A0AA39Y0F1"/>
<feature type="region of interest" description="Disordered" evidence="1">
    <location>
        <begin position="63"/>
        <end position="190"/>
    </location>
</feature>
<comment type="caution">
    <text evidence="2">The sequence shown here is derived from an EMBL/GenBank/DDBJ whole genome shotgun (WGS) entry which is preliminary data.</text>
</comment>
<reference evidence="2" key="1">
    <citation type="submission" date="2023-06" db="EMBL/GenBank/DDBJ databases">
        <title>Genome-scale phylogeny and comparative genomics of the fungal order Sordariales.</title>
        <authorList>
            <consortium name="Lawrence Berkeley National Laboratory"/>
            <person name="Hensen N."/>
            <person name="Bonometti L."/>
            <person name="Westerberg I."/>
            <person name="Brannstrom I.O."/>
            <person name="Guillou S."/>
            <person name="Cros-Aarteil S."/>
            <person name="Calhoun S."/>
            <person name="Haridas S."/>
            <person name="Kuo A."/>
            <person name="Mondo S."/>
            <person name="Pangilinan J."/>
            <person name="Riley R."/>
            <person name="Labutti K."/>
            <person name="Andreopoulos B."/>
            <person name="Lipzen A."/>
            <person name="Chen C."/>
            <person name="Yanf M."/>
            <person name="Daum C."/>
            <person name="Ng V."/>
            <person name="Clum A."/>
            <person name="Steindorff A."/>
            <person name="Ohm R."/>
            <person name="Martin F."/>
            <person name="Silar P."/>
            <person name="Natvig D."/>
            <person name="Lalanne C."/>
            <person name="Gautier V."/>
            <person name="Ament-Velasquez S.L."/>
            <person name="Kruys A."/>
            <person name="Hutchinson M.I."/>
            <person name="Powell A.J."/>
            <person name="Barry K."/>
            <person name="Miller A.N."/>
            <person name="Grigoriev I.V."/>
            <person name="Debuchy R."/>
            <person name="Gladieux P."/>
            <person name="Thoren M.H."/>
            <person name="Johannesson H."/>
        </authorList>
    </citation>
    <scope>NUCLEOTIDE SEQUENCE</scope>
    <source>
        <strain evidence="2">SMH2532-1</strain>
    </source>
</reference>
<name>A0AA39Y0F1_9PEZI</name>
<feature type="compositionally biased region" description="Acidic residues" evidence="1">
    <location>
        <begin position="141"/>
        <end position="159"/>
    </location>
</feature>
<feature type="compositionally biased region" description="Acidic residues" evidence="1">
    <location>
        <begin position="69"/>
        <end position="132"/>
    </location>
</feature>
<evidence type="ECO:0000313" key="2">
    <source>
        <dbReference type="EMBL" id="KAK0643693.1"/>
    </source>
</evidence>
<dbReference type="Proteomes" id="UP001174936">
    <property type="component" value="Unassembled WGS sequence"/>
</dbReference>
<accession>A0AA39Y0F1</accession>